<evidence type="ECO:0000256" key="12">
    <source>
        <dbReference type="ARBA" id="ARBA00023136"/>
    </source>
</evidence>
<feature type="transmembrane region" description="Helical" evidence="13">
    <location>
        <begin position="92"/>
        <end position="113"/>
    </location>
</feature>
<evidence type="ECO:0000256" key="7">
    <source>
        <dbReference type="ARBA" id="ARBA00022556"/>
    </source>
</evidence>
<protein>
    <submittedName>
        <fullName evidence="16">EamA-like transporter family protein</fullName>
    </submittedName>
</protein>
<name>A0A4Q8AKC3_9MICO</name>
<keyword evidence="17" id="KW-1185">Reference proteome</keyword>
<keyword evidence="10 13" id="KW-1133">Transmembrane helix</keyword>
<feature type="chain" id="PRO_5020846697" evidence="14">
    <location>
        <begin position="18"/>
        <end position="300"/>
    </location>
</feature>
<comment type="caution">
    <text evidence="16">The sequence shown here is derived from an EMBL/GenBank/DDBJ whole genome shotgun (WGS) entry which is preliminary data.</text>
</comment>
<gene>
    <name evidence="16" type="ORF">EV379_1270</name>
</gene>
<evidence type="ECO:0000256" key="11">
    <source>
        <dbReference type="ARBA" id="ARBA00023098"/>
    </source>
</evidence>
<keyword evidence="12 13" id="KW-0472">Membrane</keyword>
<evidence type="ECO:0000313" key="16">
    <source>
        <dbReference type="EMBL" id="RZU64957.1"/>
    </source>
</evidence>
<evidence type="ECO:0000313" key="17">
    <source>
        <dbReference type="Proteomes" id="UP000291483"/>
    </source>
</evidence>
<feature type="transmembrane region" description="Helical" evidence="13">
    <location>
        <begin position="193"/>
        <end position="211"/>
    </location>
</feature>
<evidence type="ECO:0000256" key="6">
    <source>
        <dbReference type="ARBA" id="ARBA00022519"/>
    </source>
</evidence>
<reference evidence="16 17" key="1">
    <citation type="submission" date="2019-02" db="EMBL/GenBank/DDBJ databases">
        <title>Sequencing the genomes of 1000 actinobacteria strains.</title>
        <authorList>
            <person name="Klenk H.-P."/>
        </authorList>
    </citation>
    <scope>NUCLEOTIDE SEQUENCE [LARGE SCALE GENOMIC DNA]</scope>
    <source>
        <strain evidence="16 17">DSM 18319</strain>
    </source>
</reference>
<keyword evidence="6" id="KW-0997">Cell inner membrane</keyword>
<dbReference type="Proteomes" id="UP000291483">
    <property type="component" value="Unassembled WGS sequence"/>
</dbReference>
<keyword evidence="11" id="KW-0443">Lipid metabolism</keyword>
<organism evidence="16 17">
    <name type="scientific">Microterricola gilva</name>
    <dbReference type="NCBI Taxonomy" id="393267"/>
    <lineage>
        <taxon>Bacteria</taxon>
        <taxon>Bacillati</taxon>
        <taxon>Actinomycetota</taxon>
        <taxon>Actinomycetes</taxon>
        <taxon>Micrococcales</taxon>
        <taxon>Microbacteriaceae</taxon>
        <taxon>Microterricola</taxon>
    </lineage>
</organism>
<keyword evidence="4" id="KW-1003">Cell membrane</keyword>
<proteinExistence type="inferred from homology"/>
<comment type="subcellular location">
    <subcellularLocation>
        <location evidence="1">Cell membrane</location>
        <topology evidence="1">Multi-pass membrane protein</topology>
    </subcellularLocation>
</comment>
<comment type="similarity">
    <text evidence="2">Belongs to the EamA transporter family.</text>
</comment>
<evidence type="ECO:0000256" key="10">
    <source>
        <dbReference type="ARBA" id="ARBA00022989"/>
    </source>
</evidence>
<evidence type="ECO:0000256" key="3">
    <source>
        <dbReference type="ARBA" id="ARBA00022448"/>
    </source>
</evidence>
<keyword evidence="9" id="KW-0448">Lipopolysaccharide biosynthesis</keyword>
<dbReference type="PANTHER" id="PTHR30561:SF1">
    <property type="entry name" value="MULTIDRUG TRANSPORTER EMRE"/>
    <property type="match status" value="1"/>
</dbReference>
<dbReference type="PANTHER" id="PTHR30561">
    <property type="entry name" value="SMR FAMILY PROTON-DEPENDENT DRUG EFFLUX TRANSPORTER SUGE"/>
    <property type="match status" value="1"/>
</dbReference>
<feature type="domain" description="EamA" evidence="15">
    <location>
        <begin position="5"/>
        <end position="135"/>
    </location>
</feature>
<evidence type="ECO:0000256" key="13">
    <source>
        <dbReference type="SAM" id="Phobius"/>
    </source>
</evidence>
<dbReference type="Pfam" id="PF00892">
    <property type="entry name" value="EamA"/>
    <property type="match status" value="2"/>
</dbReference>
<evidence type="ECO:0000259" key="15">
    <source>
        <dbReference type="Pfam" id="PF00892"/>
    </source>
</evidence>
<evidence type="ECO:0000256" key="5">
    <source>
        <dbReference type="ARBA" id="ARBA00022516"/>
    </source>
</evidence>
<dbReference type="OrthoDB" id="9783707at2"/>
<dbReference type="InterPro" id="IPR000390">
    <property type="entry name" value="Small_drug/metabolite_transptr"/>
</dbReference>
<feature type="transmembrane region" description="Helical" evidence="13">
    <location>
        <begin position="281"/>
        <end position="299"/>
    </location>
</feature>
<evidence type="ECO:0000256" key="14">
    <source>
        <dbReference type="SAM" id="SignalP"/>
    </source>
</evidence>
<keyword evidence="5" id="KW-0444">Lipid biosynthesis</keyword>
<keyword evidence="3" id="KW-0813">Transport</keyword>
<accession>A0A4Q8AKC3</accession>
<keyword evidence="8 13" id="KW-0812">Transmembrane</keyword>
<sequence length="300" mass="31180">MSLFAFTLVVVAAIAHAAWNLASKKASSSGLLFIWLGAVASTVFYLPLAIVDIGLHGLELRSFILGATVSAVLHVAYMFLLQRGYAAGDISVVYPMARGTGPLLTVVFAIVIFGERPPPLALFGALVIVAGVVAIGLAGSVGRRRAASAGLGMPGAAPSRMRAGIIYGLLTGVSIAAYTLWDASVVNGGGVSPLTFMVGCTLGELVLLAPIALRRRAQLVTVWRSFKREAVIVGLLSPLSYILVLWAMQLAPVSLVAPARELSVVLVSLAGWLVYREPNPVQRMVGAVVVLGGVALLAVA</sequence>
<evidence type="ECO:0000256" key="8">
    <source>
        <dbReference type="ARBA" id="ARBA00022692"/>
    </source>
</evidence>
<evidence type="ECO:0000256" key="4">
    <source>
        <dbReference type="ARBA" id="ARBA00022475"/>
    </source>
</evidence>
<feature type="domain" description="EamA" evidence="15">
    <location>
        <begin position="163"/>
        <end position="297"/>
    </location>
</feature>
<keyword evidence="14" id="KW-0732">Signal</keyword>
<feature type="transmembrane region" description="Helical" evidence="13">
    <location>
        <begin position="33"/>
        <end position="51"/>
    </location>
</feature>
<dbReference type="GO" id="GO:0022857">
    <property type="term" value="F:transmembrane transporter activity"/>
    <property type="evidence" value="ECO:0007669"/>
    <property type="project" value="InterPro"/>
</dbReference>
<dbReference type="GO" id="GO:0009103">
    <property type="term" value="P:lipopolysaccharide biosynthetic process"/>
    <property type="evidence" value="ECO:0007669"/>
    <property type="project" value="UniProtKB-KW"/>
</dbReference>
<dbReference type="AlphaFoldDB" id="A0A4Q8AKC3"/>
<feature type="transmembrane region" description="Helical" evidence="13">
    <location>
        <begin position="161"/>
        <end position="181"/>
    </location>
</feature>
<feature type="transmembrane region" description="Helical" evidence="13">
    <location>
        <begin position="120"/>
        <end position="141"/>
    </location>
</feature>
<evidence type="ECO:0000256" key="2">
    <source>
        <dbReference type="ARBA" id="ARBA00007362"/>
    </source>
</evidence>
<keyword evidence="7" id="KW-0441">Lipid A biosynthesis</keyword>
<dbReference type="Gene3D" id="1.10.3730.20">
    <property type="match status" value="2"/>
</dbReference>
<feature type="transmembrane region" description="Helical" evidence="13">
    <location>
        <begin position="231"/>
        <end position="248"/>
    </location>
</feature>
<dbReference type="GO" id="GO:0005886">
    <property type="term" value="C:plasma membrane"/>
    <property type="evidence" value="ECO:0007669"/>
    <property type="project" value="UniProtKB-SubCell"/>
</dbReference>
<dbReference type="InterPro" id="IPR000620">
    <property type="entry name" value="EamA_dom"/>
</dbReference>
<dbReference type="InterPro" id="IPR037185">
    <property type="entry name" value="EmrE-like"/>
</dbReference>
<dbReference type="SUPFAM" id="SSF103481">
    <property type="entry name" value="Multidrug resistance efflux transporter EmrE"/>
    <property type="match status" value="2"/>
</dbReference>
<evidence type="ECO:0000256" key="9">
    <source>
        <dbReference type="ARBA" id="ARBA00022985"/>
    </source>
</evidence>
<feature type="transmembrane region" description="Helical" evidence="13">
    <location>
        <begin position="63"/>
        <end position="80"/>
    </location>
</feature>
<dbReference type="RefSeq" id="WP_130505378.1">
    <property type="nucleotide sequence ID" value="NZ_SHLC01000001.1"/>
</dbReference>
<evidence type="ECO:0000256" key="1">
    <source>
        <dbReference type="ARBA" id="ARBA00004651"/>
    </source>
</evidence>
<dbReference type="EMBL" id="SHLC01000001">
    <property type="protein sequence ID" value="RZU64957.1"/>
    <property type="molecule type" value="Genomic_DNA"/>
</dbReference>
<feature type="signal peptide" evidence="14">
    <location>
        <begin position="1"/>
        <end position="17"/>
    </location>
</feature>